<dbReference type="AlphaFoldDB" id="A0A814KCR5"/>
<evidence type="ECO:0000313" key="2">
    <source>
        <dbReference type="EMBL" id="CAF1050727.1"/>
    </source>
</evidence>
<reference evidence="2" key="1">
    <citation type="submission" date="2021-02" db="EMBL/GenBank/DDBJ databases">
        <authorList>
            <person name="Nowell W R."/>
        </authorList>
    </citation>
    <scope>NUCLEOTIDE SEQUENCE</scope>
    <source>
        <strain evidence="2">Ploen Becks lab</strain>
    </source>
</reference>
<keyword evidence="1" id="KW-1133">Transmembrane helix</keyword>
<gene>
    <name evidence="2" type="ORF">OXX778_LOCUS18814</name>
</gene>
<feature type="transmembrane region" description="Helical" evidence="1">
    <location>
        <begin position="37"/>
        <end position="58"/>
    </location>
</feature>
<accession>A0A814KCR5</accession>
<protein>
    <submittedName>
        <fullName evidence="2">Uncharacterized protein</fullName>
    </submittedName>
</protein>
<dbReference type="EMBL" id="CAJNOC010005379">
    <property type="protein sequence ID" value="CAF1050727.1"/>
    <property type="molecule type" value="Genomic_DNA"/>
</dbReference>
<name>A0A814KCR5_9BILA</name>
<keyword evidence="1" id="KW-0812">Transmembrane</keyword>
<sequence length="71" mass="8181">MNNIAIIFMVIGMACDDINTRHDDFKLLQLRFSSLSYVHLFSLINLLTRTVLLTIAVFQMPRFGALLAQFF</sequence>
<dbReference type="Proteomes" id="UP000663879">
    <property type="component" value="Unassembled WGS sequence"/>
</dbReference>
<keyword evidence="1" id="KW-0472">Membrane</keyword>
<comment type="caution">
    <text evidence="2">The sequence shown here is derived from an EMBL/GenBank/DDBJ whole genome shotgun (WGS) entry which is preliminary data.</text>
</comment>
<keyword evidence="3" id="KW-1185">Reference proteome</keyword>
<organism evidence="2 3">
    <name type="scientific">Brachionus calyciflorus</name>
    <dbReference type="NCBI Taxonomy" id="104777"/>
    <lineage>
        <taxon>Eukaryota</taxon>
        <taxon>Metazoa</taxon>
        <taxon>Spiralia</taxon>
        <taxon>Gnathifera</taxon>
        <taxon>Rotifera</taxon>
        <taxon>Eurotatoria</taxon>
        <taxon>Monogononta</taxon>
        <taxon>Pseudotrocha</taxon>
        <taxon>Ploima</taxon>
        <taxon>Brachionidae</taxon>
        <taxon>Brachionus</taxon>
    </lineage>
</organism>
<evidence type="ECO:0000256" key="1">
    <source>
        <dbReference type="SAM" id="Phobius"/>
    </source>
</evidence>
<proteinExistence type="predicted"/>
<evidence type="ECO:0000313" key="3">
    <source>
        <dbReference type="Proteomes" id="UP000663879"/>
    </source>
</evidence>